<feature type="region of interest" description="Disordered" evidence="1">
    <location>
        <begin position="1"/>
        <end position="81"/>
    </location>
</feature>
<reference evidence="2 3" key="1">
    <citation type="submission" date="2020-02" db="EMBL/GenBank/DDBJ databases">
        <title>Draft genome sequence of Haematococcus lacustris strain NIES-144.</title>
        <authorList>
            <person name="Morimoto D."/>
            <person name="Nakagawa S."/>
            <person name="Yoshida T."/>
            <person name="Sawayama S."/>
        </authorList>
    </citation>
    <scope>NUCLEOTIDE SEQUENCE [LARGE SCALE GENOMIC DNA]</scope>
    <source>
        <strain evidence="2 3">NIES-144</strain>
    </source>
</reference>
<gene>
    <name evidence="2" type="ORF">HaLaN_03175</name>
</gene>
<feature type="compositionally biased region" description="Gly residues" evidence="1">
    <location>
        <begin position="18"/>
        <end position="31"/>
    </location>
</feature>
<feature type="compositionally biased region" description="Low complexity" evidence="1">
    <location>
        <begin position="56"/>
        <end position="65"/>
    </location>
</feature>
<keyword evidence="3" id="KW-1185">Reference proteome</keyword>
<proteinExistence type="predicted"/>
<evidence type="ECO:0000256" key="1">
    <source>
        <dbReference type="SAM" id="MobiDB-lite"/>
    </source>
</evidence>
<name>A0A699YDX5_HAELA</name>
<dbReference type="Proteomes" id="UP000485058">
    <property type="component" value="Unassembled WGS sequence"/>
</dbReference>
<comment type="caution">
    <text evidence="2">The sequence shown here is derived from an EMBL/GenBank/DDBJ whole genome shotgun (WGS) entry which is preliminary data.</text>
</comment>
<feature type="non-terminal residue" evidence="2">
    <location>
        <position position="81"/>
    </location>
</feature>
<organism evidence="2 3">
    <name type="scientific">Haematococcus lacustris</name>
    <name type="common">Green alga</name>
    <name type="synonym">Haematococcus pluvialis</name>
    <dbReference type="NCBI Taxonomy" id="44745"/>
    <lineage>
        <taxon>Eukaryota</taxon>
        <taxon>Viridiplantae</taxon>
        <taxon>Chlorophyta</taxon>
        <taxon>core chlorophytes</taxon>
        <taxon>Chlorophyceae</taxon>
        <taxon>CS clade</taxon>
        <taxon>Chlamydomonadales</taxon>
        <taxon>Haematococcaceae</taxon>
        <taxon>Haematococcus</taxon>
    </lineage>
</organism>
<dbReference type="EMBL" id="BLLF01000148">
    <property type="protein sequence ID" value="GFH08243.1"/>
    <property type="molecule type" value="Genomic_DNA"/>
</dbReference>
<protein>
    <submittedName>
        <fullName evidence="2">Uncharacterized protein</fullName>
    </submittedName>
</protein>
<feature type="non-terminal residue" evidence="2">
    <location>
        <position position="1"/>
    </location>
</feature>
<evidence type="ECO:0000313" key="3">
    <source>
        <dbReference type="Proteomes" id="UP000485058"/>
    </source>
</evidence>
<feature type="compositionally biased region" description="Low complexity" evidence="1">
    <location>
        <begin position="1"/>
        <end position="17"/>
    </location>
</feature>
<evidence type="ECO:0000313" key="2">
    <source>
        <dbReference type="EMBL" id="GFH08243.1"/>
    </source>
</evidence>
<dbReference type="AlphaFoldDB" id="A0A699YDX5"/>
<sequence length="81" mass="7981">AAGAGRTGAAAPLPAAQEGGGGRALPPGGQGLLRRHAVVPRAHQAAHRGVLHQRHAGPAAAGAAPHWPPLLPTGHHGPHLQ</sequence>
<accession>A0A699YDX5</accession>
<feature type="compositionally biased region" description="Basic residues" evidence="1">
    <location>
        <begin position="33"/>
        <end position="55"/>
    </location>
</feature>